<gene>
    <name evidence="10" type="ORF">TSPGSL018_8151</name>
</gene>
<dbReference type="InterPro" id="IPR020164">
    <property type="entry name" value="Cyt_c_Oxase_assmbl_COX16"/>
</dbReference>
<feature type="region of interest" description="Disordered" evidence="8">
    <location>
        <begin position="77"/>
        <end position="106"/>
    </location>
</feature>
<keyword evidence="7 9" id="KW-0472">Membrane</keyword>
<evidence type="ECO:0000256" key="7">
    <source>
        <dbReference type="ARBA" id="ARBA00023136"/>
    </source>
</evidence>
<comment type="subcellular location">
    <subcellularLocation>
        <location evidence="1">Mitochondrion inner membrane</location>
        <topology evidence="1">Single-pass membrane protein</topology>
    </subcellularLocation>
</comment>
<protein>
    <submittedName>
        <fullName evidence="10">Uncharacterized protein</fullName>
    </submittedName>
</protein>
<dbReference type="EMBL" id="GBEZ01003816">
    <property type="protein sequence ID" value="JAC81350.1"/>
    <property type="molecule type" value="Transcribed_RNA"/>
</dbReference>
<dbReference type="GO" id="GO:0005743">
    <property type="term" value="C:mitochondrial inner membrane"/>
    <property type="evidence" value="ECO:0007669"/>
    <property type="project" value="UniProtKB-SubCell"/>
</dbReference>
<evidence type="ECO:0000256" key="9">
    <source>
        <dbReference type="SAM" id="Phobius"/>
    </source>
</evidence>
<evidence type="ECO:0000256" key="1">
    <source>
        <dbReference type="ARBA" id="ARBA00004434"/>
    </source>
</evidence>
<evidence type="ECO:0000256" key="2">
    <source>
        <dbReference type="ARBA" id="ARBA00008370"/>
    </source>
</evidence>
<evidence type="ECO:0000256" key="4">
    <source>
        <dbReference type="ARBA" id="ARBA00022792"/>
    </source>
</evidence>
<evidence type="ECO:0000256" key="3">
    <source>
        <dbReference type="ARBA" id="ARBA00022692"/>
    </source>
</evidence>
<keyword evidence="6" id="KW-0496">Mitochondrion</keyword>
<comment type="similarity">
    <text evidence="2">Belongs to the COX16 family.</text>
</comment>
<keyword evidence="5 9" id="KW-1133">Transmembrane helix</keyword>
<evidence type="ECO:0000256" key="5">
    <source>
        <dbReference type="ARBA" id="ARBA00022989"/>
    </source>
</evidence>
<keyword evidence="3 9" id="KW-0812">Transmembrane</keyword>
<evidence type="ECO:0000313" key="10">
    <source>
        <dbReference type="EMBL" id="JAC81350.1"/>
    </source>
</evidence>
<dbReference type="Pfam" id="PF14138">
    <property type="entry name" value="COX16"/>
    <property type="match status" value="1"/>
</dbReference>
<reference evidence="10" key="1">
    <citation type="submission" date="2014-05" db="EMBL/GenBank/DDBJ databases">
        <title>The transcriptome of the halophilic microalga Tetraselmis sp. GSL018 isolated from the Great Salt Lake, Utah.</title>
        <authorList>
            <person name="Jinkerson R.E."/>
            <person name="D'Adamo S."/>
            <person name="Posewitz M.C."/>
        </authorList>
    </citation>
    <scope>NUCLEOTIDE SEQUENCE</scope>
    <source>
        <strain evidence="10">GSL018</strain>
    </source>
</reference>
<organism evidence="10">
    <name type="scientific">Tetraselmis sp. GSL018</name>
    <dbReference type="NCBI Taxonomy" id="582737"/>
    <lineage>
        <taxon>Eukaryota</taxon>
        <taxon>Viridiplantae</taxon>
        <taxon>Chlorophyta</taxon>
        <taxon>core chlorophytes</taxon>
        <taxon>Chlorodendrophyceae</taxon>
        <taxon>Chlorodendrales</taxon>
        <taxon>Chlorodendraceae</taxon>
        <taxon>Tetraselmis</taxon>
    </lineage>
</organism>
<evidence type="ECO:0000256" key="6">
    <source>
        <dbReference type="ARBA" id="ARBA00023128"/>
    </source>
</evidence>
<name>A0A061SEP6_9CHLO</name>
<feature type="transmembrane region" description="Helical" evidence="9">
    <location>
        <begin position="12"/>
        <end position="33"/>
    </location>
</feature>
<proteinExistence type="inferred from homology"/>
<accession>A0A061SEP6</accession>
<dbReference type="AlphaFoldDB" id="A0A061SEP6"/>
<evidence type="ECO:0000256" key="8">
    <source>
        <dbReference type="SAM" id="MobiDB-lite"/>
    </source>
</evidence>
<sequence length="106" mass="12123">MLFNKLAESKFVNVGVPLICLVVGGSFGVSLLVDERIRLRDARQTVDEDTLPSAKHKSRQFSLAEELNRLRDHIDLNSYENKPVPRPENWEEYVLPGTAESEDRKQ</sequence>
<keyword evidence="4" id="KW-0999">Mitochondrion inner membrane</keyword>